<name>A0ABW8TAJ4_9CLOT</name>
<feature type="transmembrane region" description="Helical" evidence="1">
    <location>
        <begin position="6"/>
        <end position="23"/>
    </location>
</feature>
<evidence type="ECO:0000256" key="1">
    <source>
        <dbReference type="SAM" id="Phobius"/>
    </source>
</evidence>
<evidence type="ECO:0000259" key="2">
    <source>
        <dbReference type="Pfam" id="PF04892"/>
    </source>
</evidence>
<gene>
    <name evidence="3" type="ORF">ACJDUG_17085</name>
</gene>
<dbReference type="EMBL" id="JBJHZZ010000025">
    <property type="protein sequence ID" value="MFL0248660.1"/>
    <property type="molecule type" value="Genomic_DNA"/>
</dbReference>
<proteinExistence type="predicted"/>
<keyword evidence="4" id="KW-1185">Reference proteome</keyword>
<evidence type="ECO:0000313" key="3">
    <source>
        <dbReference type="EMBL" id="MFL0248660.1"/>
    </source>
</evidence>
<reference evidence="3 4" key="1">
    <citation type="submission" date="2024-11" db="EMBL/GenBank/DDBJ databases">
        <authorList>
            <person name="Heng Y.C."/>
            <person name="Lim A.C.H."/>
            <person name="Lee J.K.Y."/>
            <person name="Kittelmann S."/>
        </authorList>
    </citation>
    <scope>NUCLEOTIDE SEQUENCE [LARGE SCALE GENOMIC DNA]</scope>
    <source>
        <strain evidence="3 4">WILCCON 0185</strain>
    </source>
</reference>
<dbReference type="PIRSF" id="PIRSF019083">
    <property type="entry name" value="UCP019083_VanZ"/>
    <property type="match status" value="1"/>
</dbReference>
<keyword evidence="1" id="KW-0812">Transmembrane</keyword>
<keyword evidence="1" id="KW-1133">Transmembrane helix</keyword>
<keyword evidence="1" id="KW-0472">Membrane</keyword>
<feature type="transmembrane region" description="Helical" evidence="1">
    <location>
        <begin position="88"/>
        <end position="108"/>
    </location>
</feature>
<feature type="domain" description="VanZ-like" evidence="2">
    <location>
        <begin position="8"/>
        <end position="137"/>
    </location>
</feature>
<organism evidence="3 4">
    <name type="scientific">Candidatus Clostridium stratigraminis</name>
    <dbReference type="NCBI Taxonomy" id="3381661"/>
    <lineage>
        <taxon>Bacteria</taxon>
        <taxon>Bacillati</taxon>
        <taxon>Bacillota</taxon>
        <taxon>Clostridia</taxon>
        <taxon>Eubacteriales</taxon>
        <taxon>Clostridiaceae</taxon>
        <taxon>Clostridium</taxon>
    </lineage>
</organism>
<sequence length="144" mass="16927">MTRKKFKWLLVIAWMILIFWFSSMPATISDEKSHFVIYVFNLLCLNLNSVFGDLANFIVRKCAHFSEYFILFMLLYNAYKEYLPKKRALILSLLSVFLYASTDEFHQLFVPGREGRIRDVLIDTSGGALAMIICYFIRSKKTLR</sequence>
<feature type="transmembrane region" description="Helical" evidence="1">
    <location>
        <begin position="35"/>
        <end position="51"/>
    </location>
</feature>
<evidence type="ECO:0000313" key="4">
    <source>
        <dbReference type="Proteomes" id="UP001623591"/>
    </source>
</evidence>
<feature type="transmembrane region" description="Helical" evidence="1">
    <location>
        <begin position="120"/>
        <end position="137"/>
    </location>
</feature>
<accession>A0ABW8TAJ4</accession>
<protein>
    <submittedName>
        <fullName evidence="3">VanZ family protein</fullName>
    </submittedName>
</protein>
<dbReference type="Pfam" id="PF04892">
    <property type="entry name" value="VanZ"/>
    <property type="match status" value="1"/>
</dbReference>
<comment type="caution">
    <text evidence="3">The sequence shown here is derived from an EMBL/GenBank/DDBJ whole genome shotgun (WGS) entry which is preliminary data.</text>
</comment>
<dbReference type="InterPro" id="IPR016747">
    <property type="entry name" value="Phosphotransbutyrylase"/>
</dbReference>
<dbReference type="Proteomes" id="UP001623591">
    <property type="component" value="Unassembled WGS sequence"/>
</dbReference>
<dbReference type="NCBIfam" id="NF037970">
    <property type="entry name" value="vanZ_1"/>
    <property type="match status" value="1"/>
</dbReference>
<dbReference type="InterPro" id="IPR006976">
    <property type="entry name" value="VanZ-like"/>
</dbReference>